<sequence>MRTKRCDIKVWSGACEHGSFSDKGEKYLCEVCETIPKLDHEVKRDGFVHVSGDADMLS</sequence>
<gene>
    <name evidence="1" type="ORF">GHYDROH2_17730</name>
</gene>
<organism evidence="1 2">
    <name type="scientific">Geobacter hydrogenophilus</name>
    <dbReference type="NCBI Taxonomy" id="40983"/>
    <lineage>
        <taxon>Bacteria</taxon>
        <taxon>Pseudomonadati</taxon>
        <taxon>Thermodesulfobacteriota</taxon>
        <taxon>Desulfuromonadia</taxon>
        <taxon>Geobacterales</taxon>
        <taxon>Geobacteraceae</taxon>
        <taxon>Geobacter</taxon>
    </lineage>
</organism>
<dbReference type="AlphaFoldDB" id="A0A9W6G0N5"/>
<evidence type="ECO:0000313" key="1">
    <source>
        <dbReference type="EMBL" id="GLI38272.1"/>
    </source>
</evidence>
<accession>A0A9W6G0N5</accession>
<dbReference type="Proteomes" id="UP001144352">
    <property type="component" value="Unassembled WGS sequence"/>
</dbReference>
<reference evidence="1" key="1">
    <citation type="submission" date="2022-12" db="EMBL/GenBank/DDBJ databases">
        <title>Reference genome sequencing for broad-spectrum identification of bacterial and archaeal isolates by mass spectrometry.</title>
        <authorList>
            <person name="Sekiguchi Y."/>
            <person name="Tourlousse D.M."/>
        </authorList>
    </citation>
    <scope>NUCLEOTIDE SEQUENCE</scope>
    <source>
        <strain evidence="1">H2</strain>
    </source>
</reference>
<proteinExistence type="predicted"/>
<name>A0A9W6G0N5_9BACT</name>
<comment type="caution">
    <text evidence="1">The sequence shown here is derived from an EMBL/GenBank/DDBJ whole genome shotgun (WGS) entry which is preliminary data.</text>
</comment>
<keyword evidence="2" id="KW-1185">Reference proteome</keyword>
<dbReference type="RefSeq" id="WP_214187657.1">
    <property type="nucleotide sequence ID" value="NZ_BSDS01000001.1"/>
</dbReference>
<dbReference type="EMBL" id="BSDS01000001">
    <property type="protein sequence ID" value="GLI38272.1"/>
    <property type="molecule type" value="Genomic_DNA"/>
</dbReference>
<evidence type="ECO:0000313" key="2">
    <source>
        <dbReference type="Proteomes" id="UP001144352"/>
    </source>
</evidence>
<protein>
    <submittedName>
        <fullName evidence="1">Uncharacterized protein</fullName>
    </submittedName>
</protein>